<sequence length="16" mass="1795">MVDQSNSAVQSVFFHV</sequence>
<protein>
    <submittedName>
        <fullName evidence="1">Uncharacterized protein</fullName>
    </submittedName>
</protein>
<dbReference type="EMBL" id="GBRH01166098">
    <property type="protein sequence ID" value="JAE31798.1"/>
    <property type="molecule type" value="Transcribed_RNA"/>
</dbReference>
<dbReference type="AlphaFoldDB" id="A0A0A9HFU6"/>
<reference evidence="1" key="1">
    <citation type="submission" date="2014-09" db="EMBL/GenBank/DDBJ databases">
        <authorList>
            <person name="Magalhaes I.L.F."/>
            <person name="Oliveira U."/>
            <person name="Santos F.R."/>
            <person name="Vidigal T.H.D.A."/>
            <person name="Brescovit A.D."/>
            <person name="Santos A.J."/>
        </authorList>
    </citation>
    <scope>NUCLEOTIDE SEQUENCE</scope>
    <source>
        <tissue evidence="1">Shoot tissue taken approximately 20 cm above the soil surface</tissue>
    </source>
</reference>
<name>A0A0A9HFU6_ARUDO</name>
<reference evidence="1" key="2">
    <citation type="journal article" date="2015" name="Data Brief">
        <title>Shoot transcriptome of the giant reed, Arundo donax.</title>
        <authorList>
            <person name="Barrero R.A."/>
            <person name="Guerrero F.D."/>
            <person name="Moolhuijzen P."/>
            <person name="Goolsby J.A."/>
            <person name="Tidwell J."/>
            <person name="Bellgard S.E."/>
            <person name="Bellgard M.I."/>
        </authorList>
    </citation>
    <scope>NUCLEOTIDE SEQUENCE</scope>
    <source>
        <tissue evidence="1">Shoot tissue taken approximately 20 cm above the soil surface</tissue>
    </source>
</reference>
<proteinExistence type="predicted"/>
<evidence type="ECO:0000313" key="1">
    <source>
        <dbReference type="EMBL" id="JAE31798.1"/>
    </source>
</evidence>
<accession>A0A0A9HFU6</accession>
<organism evidence="1">
    <name type="scientific">Arundo donax</name>
    <name type="common">Giant reed</name>
    <name type="synonym">Donax arundinaceus</name>
    <dbReference type="NCBI Taxonomy" id="35708"/>
    <lineage>
        <taxon>Eukaryota</taxon>
        <taxon>Viridiplantae</taxon>
        <taxon>Streptophyta</taxon>
        <taxon>Embryophyta</taxon>
        <taxon>Tracheophyta</taxon>
        <taxon>Spermatophyta</taxon>
        <taxon>Magnoliopsida</taxon>
        <taxon>Liliopsida</taxon>
        <taxon>Poales</taxon>
        <taxon>Poaceae</taxon>
        <taxon>PACMAD clade</taxon>
        <taxon>Arundinoideae</taxon>
        <taxon>Arundineae</taxon>
        <taxon>Arundo</taxon>
    </lineage>
</organism>